<dbReference type="AlphaFoldDB" id="A0A7W6IJL2"/>
<feature type="region of interest" description="Disordered" evidence="1">
    <location>
        <begin position="19"/>
        <end position="52"/>
    </location>
</feature>
<accession>A0A7W6IJL2</accession>
<keyword evidence="3" id="KW-1185">Reference proteome</keyword>
<organism evidence="2 3">
    <name type="scientific">Microvirga flocculans</name>
    <dbReference type="NCBI Taxonomy" id="217168"/>
    <lineage>
        <taxon>Bacteria</taxon>
        <taxon>Pseudomonadati</taxon>
        <taxon>Pseudomonadota</taxon>
        <taxon>Alphaproteobacteria</taxon>
        <taxon>Hyphomicrobiales</taxon>
        <taxon>Methylobacteriaceae</taxon>
        <taxon>Microvirga</taxon>
    </lineage>
</organism>
<name>A0A7W6IJL2_9HYPH</name>
<reference evidence="2 3" key="1">
    <citation type="submission" date="2020-08" db="EMBL/GenBank/DDBJ databases">
        <title>Genomic Encyclopedia of Type Strains, Phase IV (KMG-IV): sequencing the most valuable type-strain genomes for metagenomic binning, comparative biology and taxonomic classification.</title>
        <authorList>
            <person name="Goeker M."/>
        </authorList>
    </citation>
    <scope>NUCLEOTIDE SEQUENCE [LARGE SCALE GENOMIC DNA]</scope>
    <source>
        <strain evidence="2 3">DSM 15743</strain>
    </source>
</reference>
<sequence>MNVHCGLQSVASVGDCKVRAGSEPARTTITTPERESLQAPAASTDAMKGDSQ</sequence>
<protein>
    <submittedName>
        <fullName evidence="2">Uncharacterized protein</fullName>
    </submittedName>
</protein>
<dbReference type="EMBL" id="JACIDC010000018">
    <property type="protein sequence ID" value="MBB4042040.1"/>
    <property type="molecule type" value="Genomic_DNA"/>
</dbReference>
<comment type="caution">
    <text evidence="2">The sequence shown here is derived from an EMBL/GenBank/DDBJ whole genome shotgun (WGS) entry which is preliminary data.</text>
</comment>
<gene>
    <name evidence="2" type="ORF">GGR34_003725</name>
</gene>
<dbReference type="Proteomes" id="UP000519439">
    <property type="component" value="Unassembled WGS sequence"/>
</dbReference>
<evidence type="ECO:0000313" key="3">
    <source>
        <dbReference type="Proteomes" id="UP000519439"/>
    </source>
</evidence>
<proteinExistence type="predicted"/>
<evidence type="ECO:0000313" key="2">
    <source>
        <dbReference type="EMBL" id="MBB4042040.1"/>
    </source>
</evidence>
<evidence type="ECO:0000256" key="1">
    <source>
        <dbReference type="SAM" id="MobiDB-lite"/>
    </source>
</evidence>